<dbReference type="SMART" id="SM00421">
    <property type="entry name" value="HTH_LUXR"/>
    <property type="match status" value="1"/>
</dbReference>
<dbReference type="Pfam" id="PF00196">
    <property type="entry name" value="GerE"/>
    <property type="match status" value="1"/>
</dbReference>
<dbReference type="Pfam" id="PF00072">
    <property type="entry name" value="Response_reg"/>
    <property type="match status" value="1"/>
</dbReference>
<dbReference type="PROSITE" id="PS50043">
    <property type="entry name" value="HTH_LUXR_2"/>
    <property type="match status" value="1"/>
</dbReference>
<dbReference type="SUPFAM" id="SSF46894">
    <property type="entry name" value="C-terminal effector domain of the bipartite response regulators"/>
    <property type="match status" value="1"/>
</dbReference>
<dbReference type="InterPro" id="IPR011006">
    <property type="entry name" value="CheY-like_superfamily"/>
</dbReference>
<dbReference type="InterPro" id="IPR000792">
    <property type="entry name" value="Tscrpt_reg_LuxR_C"/>
</dbReference>
<keyword evidence="2" id="KW-0902">Two-component regulatory system</keyword>
<keyword evidence="10" id="KW-1185">Reference proteome</keyword>
<dbReference type="FunFam" id="3.40.50.2300:FF:000018">
    <property type="entry name" value="DNA-binding transcriptional regulator NtrC"/>
    <property type="match status" value="1"/>
</dbReference>
<evidence type="ECO:0000259" key="7">
    <source>
        <dbReference type="PROSITE" id="PS50043"/>
    </source>
</evidence>
<dbReference type="OrthoDB" id="9782655at2"/>
<dbReference type="GO" id="GO:0006355">
    <property type="term" value="P:regulation of DNA-templated transcription"/>
    <property type="evidence" value="ECO:0007669"/>
    <property type="project" value="InterPro"/>
</dbReference>
<sequence length="201" mass="22035">MREAARGKVIYIVDDETSVRHSLGALLSAHGFETEGFPSAESFLEAVDADKGLCAFIDLRMPGLDGMELQKIMAERGISIPVVILTGHGDVPLAVEAMKNGAVDFIEKPGSEEQLLGAIRASSDQLANRPSSKLPPHIVSERLARLTGREREVLDHLVLGMTNKHIAVELGISQRTVEIHRARIREKLEARGLADLIRMMR</sequence>
<evidence type="ECO:0000313" key="10">
    <source>
        <dbReference type="Proteomes" id="UP000199347"/>
    </source>
</evidence>
<evidence type="ECO:0000256" key="5">
    <source>
        <dbReference type="ARBA" id="ARBA00023163"/>
    </source>
</evidence>
<proteinExistence type="predicted"/>
<keyword evidence="5" id="KW-0804">Transcription</keyword>
<protein>
    <submittedName>
        <fullName evidence="9">Two component transcriptional regulator, LuxR family</fullName>
    </submittedName>
</protein>
<dbReference type="InterPro" id="IPR016032">
    <property type="entry name" value="Sig_transdc_resp-reg_C-effctor"/>
</dbReference>
<dbReference type="PROSITE" id="PS50110">
    <property type="entry name" value="RESPONSE_REGULATORY"/>
    <property type="match status" value="1"/>
</dbReference>
<dbReference type="EMBL" id="FMVW01000004">
    <property type="protein sequence ID" value="SCZ37887.1"/>
    <property type="molecule type" value="Genomic_DNA"/>
</dbReference>
<evidence type="ECO:0000313" key="9">
    <source>
        <dbReference type="EMBL" id="SCZ37887.1"/>
    </source>
</evidence>
<feature type="modified residue" description="4-aspartylphosphate" evidence="6">
    <location>
        <position position="58"/>
    </location>
</feature>
<dbReference type="PRINTS" id="PR00038">
    <property type="entry name" value="HTHLUXR"/>
</dbReference>
<dbReference type="GO" id="GO:0000160">
    <property type="term" value="P:phosphorelay signal transduction system"/>
    <property type="evidence" value="ECO:0007669"/>
    <property type="project" value="UniProtKB-KW"/>
</dbReference>
<dbReference type="PROSITE" id="PS00622">
    <property type="entry name" value="HTH_LUXR_1"/>
    <property type="match status" value="1"/>
</dbReference>
<dbReference type="STRING" id="1120955.SAMN03080610_02274"/>
<evidence type="ECO:0000256" key="3">
    <source>
        <dbReference type="ARBA" id="ARBA00023015"/>
    </source>
</evidence>
<evidence type="ECO:0000259" key="8">
    <source>
        <dbReference type="PROSITE" id="PS50110"/>
    </source>
</evidence>
<dbReference type="AlphaFoldDB" id="A0A1G5NKG5"/>
<dbReference type="CDD" id="cd17537">
    <property type="entry name" value="REC_FixJ"/>
    <property type="match status" value="1"/>
</dbReference>
<dbReference type="RefSeq" id="WP_092812713.1">
    <property type="nucleotide sequence ID" value="NZ_FMVW01000004.1"/>
</dbReference>
<dbReference type="SUPFAM" id="SSF52172">
    <property type="entry name" value="CheY-like"/>
    <property type="match status" value="1"/>
</dbReference>
<organism evidence="9 10">
    <name type="scientific">Afifella marina DSM 2698</name>
    <dbReference type="NCBI Taxonomy" id="1120955"/>
    <lineage>
        <taxon>Bacteria</taxon>
        <taxon>Pseudomonadati</taxon>
        <taxon>Pseudomonadota</taxon>
        <taxon>Alphaproteobacteria</taxon>
        <taxon>Hyphomicrobiales</taxon>
        <taxon>Afifellaceae</taxon>
        <taxon>Afifella</taxon>
    </lineage>
</organism>
<evidence type="ECO:0000256" key="1">
    <source>
        <dbReference type="ARBA" id="ARBA00022553"/>
    </source>
</evidence>
<name>A0A1G5NKG5_AFIMA</name>
<feature type="domain" description="Response regulatory" evidence="8">
    <location>
        <begin position="9"/>
        <end position="123"/>
    </location>
</feature>
<keyword evidence="1 6" id="KW-0597">Phosphoprotein</keyword>
<dbReference type="SMART" id="SM00448">
    <property type="entry name" value="REC"/>
    <property type="match status" value="1"/>
</dbReference>
<evidence type="ECO:0000256" key="2">
    <source>
        <dbReference type="ARBA" id="ARBA00023012"/>
    </source>
</evidence>
<evidence type="ECO:0000256" key="6">
    <source>
        <dbReference type="PROSITE-ProRule" id="PRU00169"/>
    </source>
</evidence>
<dbReference type="InterPro" id="IPR001789">
    <property type="entry name" value="Sig_transdc_resp-reg_receiver"/>
</dbReference>
<accession>A0A1G5NKG5</accession>
<dbReference type="Gene3D" id="3.40.50.2300">
    <property type="match status" value="1"/>
</dbReference>
<dbReference type="PANTHER" id="PTHR44688:SF16">
    <property type="entry name" value="DNA-BINDING TRANSCRIPTIONAL ACTIVATOR DEVR_DOSR"/>
    <property type="match status" value="1"/>
</dbReference>
<dbReference type="PANTHER" id="PTHR44688">
    <property type="entry name" value="DNA-BINDING TRANSCRIPTIONAL ACTIVATOR DEVR_DOSR"/>
    <property type="match status" value="1"/>
</dbReference>
<evidence type="ECO:0000256" key="4">
    <source>
        <dbReference type="ARBA" id="ARBA00023125"/>
    </source>
</evidence>
<keyword evidence="4" id="KW-0238">DNA-binding</keyword>
<dbReference type="InterPro" id="IPR036388">
    <property type="entry name" value="WH-like_DNA-bd_sf"/>
</dbReference>
<dbReference type="CDD" id="cd06170">
    <property type="entry name" value="LuxR_C_like"/>
    <property type="match status" value="1"/>
</dbReference>
<feature type="domain" description="HTH luxR-type" evidence="7">
    <location>
        <begin position="139"/>
        <end position="201"/>
    </location>
</feature>
<keyword evidence="3" id="KW-0805">Transcription regulation</keyword>
<reference evidence="9 10" key="1">
    <citation type="submission" date="2016-10" db="EMBL/GenBank/DDBJ databases">
        <authorList>
            <person name="de Groot N.N."/>
        </authorList>
    </citation>
    <scope>NUCLEOTIDE SEQUENCE [LARGE SCALE GENOMIC DNA]</scope>
    <source>
        <strain evidence="9 10">DSM 2698</strain>
    </source>
</reference>
<dbReference type="GO" id="GO:0003677">
    <property type="term" value="F:DNA binding"/>
    <property type="evidence" value="ECO:0007669"/>
    <property type="project" value="UniProtKB-KW"/>
</dbReference>
<dbReference type="Gene3D" id="1.10.10.10">
    <property type="entry name" value="Winged helix-like DNA-binding domain superfamily/Winged helix DNA-binding domain"/>
    <property type="match status" value="1"/>
</dbReference>
<gene>
    <name evidence="9" type="ORF">SAMN03080610_02274</name>
</gene>
<dbReference type="Proteomes" id="UP000199347">
    <property type="component" value="Unassembled WGS sequence"/>
</dbReference>